<protein>
    <submittedName>
        <fullName evidence="1">Uncharacterized protein</fullName>
    </submittedName>
</protein>
<sequence length="150" mass="16632">MKDWIKLCRSGEVDCNSVGSVMHCFDNCLDRMTKGMPQRRQRVLPGWVSWRVLDIFYLGGKSPASAGNSAALAGILLGGKFCYRQENLHDSAQIFHGGKSPASQCRRKIACPRCRQNRLPGLVNLLWQEICLILLNSAVAGSPTLPRQMS</sequence>
<reference evidence="1 2" key="1">
    <citation type="journal article" date="2024" name="G3 (Bethesda)">
        <title>Genome assembly of Hibiscus sabdariffa L. provides insights into metabolisms of medicinal natural products.</title>
        <authorList>
            <person name="Kim T."/>
        </authorList>
    </citation>
    <scope>NUCLEOTIDE SEQUENCE [LARGE SCALE GENOMIC DNA]</scope>
    <source>
        <strain evidence="1">TK-2024</strain>
        <tissue evidence="1">Old leaves</tissue>
    </source>
</reference>
<gene>
    <name evidence="1" type="ORF">V6N12_042420</name>
</gene>
<proteinExistence type="predicted"/>
<dbReference type="EMBL" id="JBBPBM010000015">
    <property type="protein sequence ID" value="KAK8559137.1"/>
    <property type="molecule type" value="Genomic_DNA"/>
</dbReference>
<accession>A0ABR2EGA1</accession>
<evidence type="ECO:0000313" key="2">
    <source>
        <dbReference type="Proteomes" id="UP001472677"/>
    </source>
</evidence>
<comment type="caution">
    <text evidence="1">The sequence shown here is derived from an EMBL/GenBank/DDBJ whole genome shotgun (WGS) entry which is preliminary data.</text>
</comment>
<organism evidence="1 2">
    <name type="scientific">Hibiscus sabdariffa</name>
    <name type="common">roselle</name>
    <dbReference type="NCBI Taxonomy" id="183260"/>
    <lineage>
        <taxon>Eukaryota</taxon>
        <taxon>Viridiplantae</taxon>
        <taxon>Streptophyta</taxon>
        <taxon>Embryophyta</taxon>
        <taxon>Tracheophyta</taxon>
        <taxon>Spermatophyta</taxon>
        <taxon>Magnoliopsida</taxon>
        <taxon>eudicotyledons</taxon>
        <taxon>Gunneridae</taxon>
        <taxon>Pentapetalae</taxon>
        <taxon>rosids</taxon>
        <taxon>malvids</taxon>
        <taxon>Malvales</taxon>
        <taxon>Malvaceae</taxon>
        <taxon>Malvoideae</taxon>
        <taxon>Hibiscus</taxon>
    </lineage>
</organism>
<evidence type="ECO:0000313" key="1">
    <source>
        <dbReference type="EMBL" id="KAK8559137.1"/>
    </source>
</evidence>
<name>A0ABR2EGA1_9ROSI</name>
<keyword evidence="2" id="KW-1185">Reference proteome</keyword>
<dbReference type="Proteomes" id="UP001472677">
    <property type="component" value="Unassembled WGS sequence"/>
</dbReference>